<dbReference type="EMBL" id="BOOY01000014">
    <property type="protein sequence ID" value="GIJ02769.1"/>
    <property type="molecule type" value="Genomic_DNA"/>
</dbReference>
<dbReference type="Proteomes" id="UP000652013">
    <property type="component" value="Unassembled WGS sequence"/>
</dbReference>
<sequence length="92" mass="10457">MSRSGDTLDSPERRHPHLHRPPRRGPRQSRQQLPGGVAQRGALRFLAGVERRQNGLDRGGLTVRRGHAGTIRPRADKIRNRPWVARDRCDKA</sequence>
<protein>
    <submittedName>
        <fullName evidence="2">Uncharacterized protein</fullName>
    </submittedName>
</protein>
<comment type="caution">
    <text evidence="2">The sequence shown here is derived from an EMBL/GenBank/DDBJ whole genome shotgun (WGS) entry which is preliminary data.</text>
</comment>
<feature type="region of interest" description="Disordered" evidence="1">
    <location>
        <begin position="1"/>
        <end position="37"/>
    </location>
</feature>
<proteinExistence type="predicted"/>
<evidence type="ECO:0000313" key="3">
    <source>
        <dbReference type="Proteomes" id="UP000652013"/>
    </source>
</evidence>
<keyword evidence="3" id="KW-1185">Reference proteome</keyword>
<dbReference type="AlphaFoldDB" id="A0A8J3Y7G2"/>
<accession>A0A8J3Y7G2</accession>
<evidence type="ECO:0000256" key="1">
    <source>
        <dbReference type="SAM" id="MobiDB-lite"/>
    </source>
</evidence>
<evidence type="ECO:0000313" key="2">
    <source>
        <dbReference type="EMBL" id="GIJ02769.1"/>
    </source>
</evidence>
<organism evidence="2 3">
    <name type="scientific">Spirilliplanes yamanashiensis</name>
    <dbReference type="NCBI Taxonomy" id="42233"/>
    <lineage>
        <taxon>Bacteria</taxon>
        <taxon>Bacillati</taxon>
        <taxon>Actinomycetota</taxon>
        <taxon>Actinomycetes</taxon>
        <taxon>Micromonosporales</taxon>
        <taxon>Micromonosporaceae</taxon>
        <taxon>Spirilliplanes</taxon>
    </lineage>
</organism>
<name>A0A8J3Y7G2_9ACTN</name>
<gene>
    <name evidence="2" type="ORF">Sya03_21210</name>
</gene>
<feature type="region of interest" description="Disordered" evidence="1">
    <location>
        <begin position="52"/>
        <end position="75"/>
    </location>
</feature>
<feature type="compositionally biased region" description="Basic residues" evidence="1">
    <location>
        <begin position="14"/>
        <end position="27"/>
    </location>
</feature>
<reference evidence="2" key="1">
    <citation type="submission" date="2021-01" db="EMBL/GenBank/DDBJ databases">
        <title>Whole genome shotgun sequence of Spirilliplanes yamanashiensis NBRC 15828.</title>
        <authorList>
            <person name="Komaki H."/>
            <person name="Tamura T."/>
        </authorList>
    </citation>
    <scope>NUCLEOTIDE SEQUENCE</scope>
    <source>
        <strain evidence="2">NBRC 15828</strain>
    </source>
</reference>